<organism evidence="7 8">
    <name type="scientific">Flavobacterium fontis</name>
    <dbReference type="NCBI Taxonomy" id="1124188"/>
    <lineage>
        <taxon>Bacteria</taxon>
        <taxon>Pseudomonadati</taxon>
        <taxon>Bacteroidota</taxon>
        <taxon>Flavobacteriia</taxon>
        <taxon>Flavobacteriales</taxon>
        <taxon>Flavobacteriaceae</taxon>
        <taxon>Flavobacterium</taxon>
    </lineage>
</organism>
<dbReference type="STRING" id="1124188.SAMN05444377_101400"/>
<evidence type="ECO:0000256" key="4">
    <source>
        <dbReference type="ARBA" id="ARBA00022989"/>
    </source>
</evidence>
<dbReference type="OrthoDB" id="1451945at2"/>
<comment type="subcellular location">
    <subcellularLocation>
        <location evidence="1">Cell membrane</location>
        <topology evidence="1">Multi-pass membrane protein</topology>
    </subcellularLocation>
</comment>
<keyword evidence="3 6" id="KW-0812">Transmembrane</keyword>
<evidence type="ECO:0000313" key="8">
    <source>
        <dbReference type="Proteomes" id="UP000184147"/>
    </source>
</evidence>
<dbReference type="GO" id="GO:0006865">
    <property type="term" value="P:amino acid transport"/>
    <property type="evidence" value="ECO:0007669"/>
    <property type="project" value="InterPro"/>
</dbReference>
<feature type="transmembrane region" description="Helical" evidence="6">
    <location>
        <begin position="114"/>
        <end position="132"/>
    </location>
</feature>
<dbReference type="GO" id="GO:0005886">
    <property type="term" value="C:plasma membrane"/>
    <property type="evidence" value="ECO:0007669"/>
    <property type="project" value="UniProtKB-SubCell"/>
</dbReference>
<keyword evidence="5 6" id="KW-0472">Membrane</keyword>
<dbReference type="Pfam" id="PF01810">
    <property type="entry name" value="LysE"/>
    <property type="match status" value="1"/>
</dbReference>
<evidence type="ECO:0000256" key="3">
    <source>
        <dbReference type="ARBA" id="ARBA00022692"/>
    </source>
</evidence>
<sequence>MTVFIPFFTGLIAAIVGVLPPGLINMTVAKVRLTDGIKRALIFVSGALLVIAVQTYVSVVFARYISQHDEVVATLRTIGLVVFGVLTLYFFFWAKKPTLEGSDRIQLKSKRSRFFMGMLISALNLLPIPYYVVISVTLASYGYFDFSLAQELSLVAGVTSGSFLVFYLYIVFISHLKSKTDWVLRYMNRIIGAITGLVALLTLWNLLR</sequence>
<dbReference type="AlphaFoldDB" id="A0A1M4WSL2"/>
<evidence type="ECO:0000256" key="2">
    <source>
        <dbReference type="ARBA" id="ARBA00022475"/>
    </source>
</evidence>
<dbReference type="RefSeq" id="WP_073360978.1">
    <property type="nucleotide sequence ID" value="NZ_FQVQ01000001.1"/>
</dbReference>
<evidence type="ECO:0000313" key="7">
    <source>
        <dbReference type="EMBL" id="SHE84147.1"/>
    </source>
</evidence>
<reference evidence="7 8" key="1">
    <citation type="submission" date="2016-11" db="EMBL/GenBank/DDBJ databases">
        <authorList>
            <person name="Jaros S."/>
            <person name="Januszkiewicz K."/>
            <person name="Wedrychowicz H."/>
        </authorList>
    </citation>
    <scope>NUCLEOTIDE SEQUENCE [LARGE SCALE GENOMIC DNA]</scope>
    <source>
        <strain evidence="7 8">DSM 25660</strain>
    </source>
</reference>
<evidence type="ECO:0000256" key="1">
    <source>
        <dbReference type="ARBA" id="ARBA00004651"/>
    </source>
</evidence>
<keyword evidence="4 6" id="KW-1133">Transmembrane helix</keyword>
<evidence type="ECO:0000256" key="5">
    <source>
        <dbReference type="ARBA" id="ARBA00023136"/>
    </source>
</evidence>
<keyword evidence="2" id="KW-1003">Cell membrane</keyword>
<dbReference type="Proteomes" id="UP000184147">
    <property type="component" value="Unassembled WGS sequence"/>
</dbReference>
<feature type="transmembrane region" description="Helical" evidence="6">
    <location>
        <begin position="152"/>
        <end position="174"/>
    </location>
</feature>
<evidence type="ECO:0000256" key="6">
    <source>
        <dbReference type="SAM" id="Phobius"/>
    </source>
</evidence>
<dbReference type="InterPro" id="IPR001123">
    <property type="entry name" value="LeuE-type"/>
</dbReference>
<name>A0A1M4WSL2_9FLAO</name>
<dbReference type="EMBL" id="FQVQ01000001">
    <property type="protein sequence ID" value="SHE84147.1"/>
    <property type="molecule type" value="Genomic_DNA"/>
</dbReference>
<protein>
    <submittedName>
        <fullName evidence="7">Threonine/homoserine/homoserine lactone efflux protein</fullName>
    </submittedName>
</protein>
<keyword evidence="8" id="KW-1185">Reference proteome</keyword>
<accession>A0A1M4WSL2</accession>
<feature type="transmembrane region" description="Helical" evidence="6">
    <location>
        <begin position="40"/>
        <end position="65"/>
    </location>
</feature>
<feature type="transmembrane region" description="Helical" evidence="6">
    <location>
        <begin position="6"/>
        <end position="28"/>
    </location>
</feature>
<feature type="transmembrane region" description="Helical" evidence="6">
    <location>
        <begin position="186"/>
        <end position="207"/>
    </location>
</feature>
<gene>
    <name evidence="7" type="ORF">SAMN05444377_101400</name>
</gene>
<feature type="transmembrane region" description="Helical" evidence="6">
    <location>
        <begin position="71"/>
        <end position="93"/>
    </location>
</feature>
<proteinExistence type="predicted"/>